<reference evidence="2" key="1">
    <citation type="submission" date="2016-10" db="EMBL/GenBank/DDBJ databases">
        <authorList>
            <person name="Varghese N."/>
            <person name="Submissions S."/>
        </authorList>
    </citation>
    <scope>NUCLEOTIDE SEQUENCE [LARGE SCALE GENOMIC DNA]</scope>
    <source>
        <strain evidence="2">CGMCC 4.578</strain>
    </source>
</reference>
<organism evidence="1 2">
    <name type="scientific">Lentzea flaviverrucosa</name>
    <dbReference type="NCBI Taxonomy" id="200379"/>
    <lineage>
        <taxon>Bacteria</taxon>
        <taxon>Bacillati</taxon>
        <taxon>Actinomycetota</taxon>
        <taxon>Actinomycetes</taxon>
        <taxon>Pseudonocardiales</taxon>
        <taxon>Pseudonocardiaceae</taxon>
        <taxon>Lentzea</taxon>
    </lineage>
</organism>
<proteinExistence type="predicted"/>
<gene>
    <name evidence="1" type="ORF">SAMN05216195_101752</name>
</gene>
<dbReference type="Proteomes" id="UP000199028">
    <property type="component" value="Unassembled WGS sequence"/>
</dbReference>
<dbReference type="OrthoDB" id="3675896at2"/>
<name>A0A1H9CDD0_9PSEU</name>
<keyword evidence="2" id="KW-1185">Reference proteome</keyword>
<sequence length="491" mass="52161">MSSIDPVIDELRAELAGLTGAARMAPLCRLGQALLQRFSFNGVHAPTSMGDLNDSISALGESLDLLEETDPLRASTAFLLGTGLSFRSQLLTDDDKDDTAAIDCFREALDRGTLPPVQVPIARLFLGSQHMRRIAKPGPMQKIMHDRMLRVAAPNPQPVAVSDIDVATECFKTVLADRSLSADIREMAELMLELTDVLAVLYGATTAEFNLANLGTFIAKFQGLQERFTTRARPGYGAFRIPDVFTVSLDSSSKLLSTPAGGRPVVVVTEPVPADDEDAPQPVEVEPEPAPEVQADVRKLLRGRLSLATDVPVWEAAAALLLPGAPALAVPVVDDAVAMASTIVDEHPEDIAPEDAAVDQFLLAVVLLLRHRLDPAGDADVRASADTLLLAARTVPADHPSAPVIVRSVGAFLDAGDPFGGVLERIGAGFAGRLDVVLTTVTDPREQANLHALRCVCRAAWAIADAAKAVTRLSPDYPWAEALRAAAGPAR</sequence>
<evidence type="ECO:0000313" key="2">
    <source>
        <dbReference type="Proteomes" id="UP000199028"/>
    </source>
</evidence>
<dbReference type="AlphaFoldDB" id="A0A1H9CDD0"/>
<accession>A0A1H9CDD0</accession>
<dbReference type="RefSeq" id="WP_090063176.1">
    <property type="nucleotide sequence ID" value="NZ_FOFT01000001.1"/>
</dbReference>
<protein>
    <submittedName>
        <fullName evidence="1">Uncharacterized protein</fullName>
    </submittedName>
</protein>
<evidence type="ECO:0000313" key="1">
    <source>
        <dbReference type="EMBL" id="SEP99152.1"/>
    </source>
</evidence>
<dbReference type="EMBL" id="FOFT01000001">
    <property type="protein sequence ID" value="SEP99152.1"/>
    <property type="molecule type" value="Genomic_DNA"/>
</dbReference>